<protein>
    <submittedName>
        <fullName evidence="2">Uncharacterized protein</fullName>
    </submittedName>
</protein>
<dbReference type="Proteomes" id="UP000603200">
    <property type="component" value="Unassembled WGS sequence"/>
</dbReference>
<organism evidence="2 3">
    <name type="scientific">Winogradskya humida</name>
    <dbReference type="NCBI Taxonomy" id="113566"/>
    <lineage>
        <taxon>Bacteria</taxon>
        <taxon>Bacillati</taxon>
        <taxon>Actinomycetota</taxon>
        <taxon>Actinomycetes</taxon>
        <taxon>Micromonosporales</taxon>
        <taxon>Micromonosporaceae</taxon>
        <taxon>Winogradskya</taxon>
    </lineage>
</organism>
<feature type="transmembrane region" description="Helical" evidence="1">
    <location>
        <begin position="188"/>
        <end position="211"/>
    </location>
</feature>
<evidence type="ECO:0000313" key="3">
    <source>
        <dbReference type="Proteomes" id="UP000603200"/>
    </source>
</evidence>
<proteinExistence type="predicted"/>
<dbReference type="RefSeq" id="WP_203839697.1">
    <property type="nucleotide sequence ID" value="NZ_BAAATV010000011.1"/>
</dbReference>
<gene>
    <name evidence="2" type="ORF">Ahu01nite_057100</name>
</gene>
<evidence type="ECO:0000313" key="2">
    <source>
        <dbReference type="EMBL" id="GIE22608.1"/>
    </source>
</evidence>
<feature type="transmembrane region" description="Helical" evidence="1">
    <location>
        <begin position="117"/>
        <end position="137"/>
    </location>
</feature>
<name>A0ABQ3ZVP0_9ACTN</name>
<feature type="transmembrane region" description="Helical" evidence="1">
    <location>
        <begin position="45"/>
        <end position="63"/>
    </location>
</feature>
<reference evidence="2 3" key="1">
    <citation type="submission" date="2021-01" db="EMBL/GenBank/DDBJ databases">
        <title>Whole genome shotgun sequence of Actinoplanes humidus NBRC 14915.</title>
        <authorList>
            <person name="Komaki H."/>
            <person name="Tamura T."/>
        </authorList>
    </citation>
    <scope>NUCLEOTIDE SEQUENCE [LARGE SCALE GENOMIC DNA]</scope>
    <source>
        <strain evidence="2 3">NBRC 14915</strain>
    </source>
</reference>
<keyword evidence="3" id="KW-1185">Reference proteome</keyword>
<feature type="transmembrane region" description="Helical" evidence="1">
    <location>
        <begin position="296"/>
        <end position="318"/>
    </location>
</feature>
<dbReference type="EMBL" id="BOMN01000081">
    <property type="protein sequence ID" value="GIE22608.1"/>
    <property type="molecule type" value="Genomic_DNA"/>
</dbReference>
<feature type="transmembrane region" description="Helical" evidence="1">
    <location>
        <begin position="218"/>
        <end position="238"/>
    </location>
</feature>
<feature type="transmembrane region" description="Helical" evidence="1">
    <location>
        <begin position="75"/>
        <end position="97"/>
    </location>
</feature>
<keyword evidence="1" id="KW-1133">Transmembrane helix</keyword>
<feature type="transmembrane region" description="Helical" evidence="1">
    <location>
        <begin position="158"/>
        <end position="182"/>
    </location>
</feature>
<keyword evidence="1" id="KW-0472">Membrane</keyword>
<comment type="caution">
    <text evidence="2">The sequence shown here is derived from an EMBL/GenBank/DDBJ whole genome shotgun (WGS) entry which is preliminary data.</text>
</comment>
<sequence>MRSSGIQIRHVAGAVLALSLVGAAAALPWSSARPALLDAIVRNSTVQYTAVGIAVFMVAALVLRRSRLSRSGLGLAGGRGASLLLHLWPVVTLTAVYPTAAGRMAGHDVGGIPLTEFLLAVALVLPWLLQGVCMPLYRAIGDLSHDGNLPALRRGFVAAIPGTIVQAIPAVIISAVPLAFLLHWSPEAILTFIGLLLLDVLFAQSLVLANVTRSRSDWVIGWSAYAVAVLIAPTWWWLPPLVGLVTQVIPLWRYLKVRPTWLNNRTVSGDILQGLLLGAVMWGDKVFYFYATGGDFPVVTLFLASLPAVIAYNFYFICRTPEFDASVKNLHSAMSSEPMNRLGSHSKAVYSTAARSIQDSAFVGAILVGLTAILLWSTTPRYAALIGGITAACWLCTVISIACYKLEYVGERRTSRAIGAFHLLVCAIAFASSLPDATAYLVLVAGDTFALVVALVLFRRAWRTPEHTLFWRRALTW</sequence>
<keyword evidence="1" id="KW-0812">Transmembrane</keyword>
<evidence type="ECO:0000256" key="1">
    <source>
        <dbReference type="SAM" id="Phobius"/>
    </source>
</evidence>
<feature type="transmembrane region" description="Helical" evidence="1">
    <location>
        <begin position="416"/>
        <end position="434"/>
    </location>
</feature>
<accession>A0ABQ3ZVP0</accession>
<feature type="transmembrane region" description="Helical" evidence="1">
    <location>
        <begin position="382"/>
        <end position="404"/>
    </location>
</feature>
<feature type="transmembrane region" description="Helical" evidence="1">
    <location>
        <begin position="360"/>
        <end position="376"/>
    </location>
</feature>
<feature type="transmembrane region" description="Helical" evidence="1">
    <location>
        <begin position="440"/>
        <end position="458"/>
    </location>
</feature>